<dbReference type="SUPFAM" id="SSF51045">
    <property type="entry name" value="WW domain"/>
    <property type="match status" value="1"/>
</dbReference>
<dbReference type="InterPro" id="IPR000048">
    <property type="entry name" value="IQ_motif_EF-hand-BS"/>
</dbReference>
<feature type="region of interest" description="Disordered" evidence="2">
    <location>
        <begin position="1"/>
        <end position="22"/>
    </location>
</feature>
<proteinExistence type="predicted"/>
<feature type="coiled-coil region" evidence="1">
    <location>
        <begin position="721"/>
        <end position="751"/>
    </location>
</feature>
<name>A0A2R5GUB7_9STRA</name>
<accession>A0A2R5GUB7</accession>
<dbReference type="PANTHER" id="PTHR47852:SF2">
    <property type="entry name" value="WW DOMAIN-CONTAINING PROTEIN"/>
    <property type="match status" value="1"/>
</dbReference>
<reference evidence="4 5" key="1">
    <citation type="submission" date="2017-12" db="EMBL/GenBank/DDBJ databases">
        <title>Sequencing, de novo assembly and annotation of complete genome of a new Thraustochytrid species, strain FCC1311.</title>
        <authorList>
            <person name="Sedici K."/>
            <person name="Godart F."/>
            <person name="Aiese Cigliano R."/>
            <person name="Sanseverino W."/>
            <person name="Barakat M."/>
            <person name="Ortet P."/>
            <person name="Marechal E."/>
            <person name="Cagnac O."/>
            <person name="Amato A."/>
        </authorList>
    </citation>
    <scope>NUCLEOTIDE SEQUENCE [LARGE SCALE GENOMIC DNA]</scope>
</reference>
<dbReference type="InterPro" id="IPR036020">
    <property type="entry name" value="WW_dom_sf"/>
</dbReference>
<organism evidence="4 5">
    <name type="scientific">Hondaea fermentalgiana</name>
    <dbReference type="NCBI Taxonomy" id="2315210"/>
    <lineage>
        <taxon>Eukaryota</taxon>
        <taxon>Sar</taxon>
        <taxon>Stramenopiles</taxon>
        <taxon>Bigyra</taxon>
        <taxon>Labyrinthulomycetes</taxon>
        <taxon>Thraustochytrida</taxon>
        <taxon>Thraustochytriidae</taxon>
        <taxon>Hondaea</taxon>
    </lineage>
</organism>
<evidence type="ECO:0000313" key="4">
    <source>
        <dbReference type="EMBL" id="GBG34155.1"/>
    </source>
</evidence>
<feature type="domain" description="WW" evidence="3">
    <location>
        <begin position="452"/>
        <end position="489"/>
    </location>
</feature>
<dbReference type="PROSITE" id="PS50096">
    <property type="entry name" value="IQ"/>
    <property type="match status" value="2"/>
</dbReference>
<keyword evidence="5" id="KW-1185">Reference proteome</keyword>
<evidence type="ECO:0000259" key="3">
    <source>
        <dbReference type="PROSITE" id="PS50020"/>
    </source>
</evidence>
<feature type="compositionally biased region" description="Polar residues" evidence="2">
    <location>
        <begin position="8"/>
        <end position="21"/>
    </location>
</feature>
<gene>
    <name evidence="4" type="ORF">FCC1311_103792</name>
</gene>
<comment type="caution">
    <text evidence="4">The sequence shown here is derived from an EMBL/GenBank/DDBJ whole genome shotgun (WGS) entry which is preliminary data.</text>
</comment>
<dbReference type="InterPro" id="IPR001202">
    <property type="entry name" value="WW_dom"/>
</dbReference>
<dbReference type="OrthoDB" id="406045at2759"/>
<keyword evidence="1" id="KW-0175">Coiled coil</keyword>
<dbReference type="PROSITE" id="PS50020">
    <property type="entry name" value="WW_DOMAIN_2"/>
    <property type="match status" value="2"/>
</dbReference>
<dbReference type="CDD" id="cd00201">
    <property type="entry name" value="WW"/>
    <property type="match status" value="1"/>
</dbReference>
<dbReference type="CDD" id="cd19817">
    <property type="entry name" value="Bbox1_ANCHR-like"/>
    <property type="match status" value="1"/>
</dbReference>
<dbReference type="EMBL" id="BEYU01000181">
    <property type="protein sequence ID" value="GBG34155.1"/>
    <property type="molecule type" value="Genomic_DNA"/>
</dbReference>
<dbReference type="Proteomes" id="UP000241890">
    <property type="component" value="Unassembled WGS sequence"/>
</dbReference>
<dbReference type="PROSITE" id="PS01159">
    <property type="entry name" value="WW_DOMAIN_1"/>
    <property type="match status" value="1"/>
</dbReference>
<feature type="compositionally biased region" description="Basic and acidic residues" evidence="2">
    <location>
        <begin position="698"/>
        <end position="708"/>
    </location>
</feature>
<evidence type="ECO:0000256" key="2">
    <source>
        <dbReference type="SAM" id="MobiDB-lite"/>
    </source>
</evidence>
<protein>
    <submittedName>
        <fullName evidence="4">Pre-mRNA-processing protein PRP40</fullName>
    </submittedName>
</protein>
<dbReference type="SMART" id="SM00456">
    <property type="entry name" value="WW"/>
    <property type="match status" value="2"/>
</dbReference>
<evidence type="ECO:0000313" key="5">
    <source>
        <dbReference type="Proteomes" id="UP000241890"/>
    </source>
</evidence>
<sequence length="960" mass="112289">MQRPSRGQEGQNAQSAWTTTSKELDRELRKHVLAEMRQSQAVEASVLAARKILPMTYLFERDIQECRDRMRRAVVDVLKRMQTQAKALAWRRWKRHLHLLELEETRNKAEMDLLIKQAKSLRTLERLARRALQGKPRIYLMHWKSQTNAMIDAERRSAAGTIQRCYRGHVGRRKAARRSKALERMRQRNSDAVCATAFLERRATLVRMYNAKRRARAAQCEAAAMRIQLLFRRYCAQRHVAFLANRKAGDLRLQQAAIKMQSAWRERLALRAAHNVRDARRAVNIALGRKIAMRNRAALAISRVGRGAIGRQEARARRLEWEYLSRAAERIQKFYRVKNGSYALSRVWRAHRGRKRFKQLLKLEKGRVIQEEYKHERKLKMEKDKERLARKEARQNRRREALGRFREEAYLTAVKSRTKLRETEGFQIPGWAENLCSLDLLERVLKHEKRRHEIDRAWTEVPVDETQPESDCYFYNELTGHSQWEVPDCIAQERAREARDAERSEKAAALVQAFEAKRTARPAETLLCRRNVPWVSALAMCNRPATIHCHHCNENQLANRRCTPCGDDFCDNCWKLTHRTAAREKHVFEAYSRFTRPELEYGDRWCPYCDLAPAARNCKHCGDIYCVECYEEFHENGRRRTHVWTPANDYAVWKKLYDVASSRYYYFNTFTEESTWEKPAAILQREEDEDAGRPVTEGLRRVQEREATENEDSDNPIPGQIRVLEEEVAHLQEWKAEMDRQNEEDDAAEAEEAIRSFRSGAKAKKAQVFSFLRQKRTLEEEVFYEQKAYLERMLRDEATKDIGIDAALTGTELSRNAYEAKLLQDMAEARVAIRKDAHRQAVEQMSNDLFKKRVAKATKEFRGVSNSHQLVLECKKAGIKYGPDYLGAGKMTKTEAIEKLVIWRYEQEIEQKHRLEDQANLLKDTEKIRKRLARLEAGPGERAKGPASRFGGLFSRFPKA</sequence>
<dbReference type="Pfam" id="PF00397">
    <property type="entry name" value="WW"/>
    <property type="match status" value="1"/>
</dbReference>
<dbReference type="InterPro" id="IPR044553">
    <property type="entry name" value="Bbox1_ANCHR"/>
</dbReference>
<dbReference type="Gene3D" id="2.20.70.10">
    <property type="match status" value="2"/>
</dbReference>
<dbReference type="SMART" id="SM00015">
    <property type="entry name" value="IQ"/>
    <property type="match status" value="5"/>
</dbReference>
<evidence type="ECO:0000256" key="1">
    <source>
        <dbReference type="SAM" id="Coils"/>
    </source>
</evidence>
<dbReference type="InParanoid" id="A0A2R5GUB7"/>
<feature type="domain" description="WW" evidence="3">
    <location>
        <begin position="653"/>
        <end position="681"/>
    </location>
</feature>
<dbReference type="AlphaFoldDB" id="A0A2R5GUB7"/>
<dbReference type="PANTHER" id="PTHR47852">
    <property type="entry name" value="OS06G0298400 PROTEIN"/>
    <property type="match status" value="1"/>
</dbReference>
<feature type="region of interest" description="Disordered" evidence="2">
    <location>
        <begin position="684"/>
        <end position="718"/>
    </location>
</feature>